<keyword evidence="3" id="KW-1185">Reference proteome</keyword>
<evidence type="ECO:0000313" key="2">
    <source>
        <dbReference type="EMBL" id="KAG0567710.1"/>
    </source>
</evidence>
<evidence type="ECO:0000256" key="1">
    <source>
        <dbReference type="SAM" id="MobiDB-lite"/>
    </source>
</evidence>
<protein>
    <submittedName>
        <fullName evidence="2">Uncharacterized protein</fullName>
    </submittedName>
</protein>
<feature type="compositionally biased region" description="Polar residues" evidence="1">
    <location>
        <begin position="174"/>
        <end position="192"/>
    </location>
</feature>
<feature type="compositionally biased region" description="Basic and acidic residues" evidence="1">
    <location>
        <begin position="154"/>
        <end position="170"/>
    </location>
</feature>
<feature type="region of interest" description="Disordered" evidence="1">
    <location>
        <begin position="144"/>
        <end position="192"/>
    </location>
</feature>
<reference evidence="2" key="1">
    <citation type="submission" date="2020-06" db="EMBL/GenBank/DDBJ databases">
        <title>WGS assembly of Ceratodon purpureus strain R40.</title>
        <authorList>
            <person name="Carey S.B."/>
            <person name="Jenkins J."/>
            <person name="Shu S."/>
            <person name="Lovell J.T."/>
            <person name="Sreedasyam A."/>
            <person name="Maumus F."/>
            <person name="Tiley G.P."/>
            <person name="Fernandez-Pozo N."/>
            <person name="Barry K."/>
            <person name="Chen C."/>
            <person name="Wang M."/>
            <person name="Lipzen A."/>
            <person name="Daum C."/>
            <person name="Saski C.A."/>
            <person name="Payton A.C."/>
            <person name="Mcbreen J.C."/>
            <person name="Conrad R.E."/>
            <person name="Kollar L.M."/>
            <person name="Olsson S."/>
            <person name="Huttunen S."/>
            <person name="Landis J.B."/>
            <person name="Wickett N.J."/>
            <person name="Johnson M.G."/>
            <person name="Rensing S.A."/>
            <person name="Grimwood J."/>
            <person name="Schmutz J."/>
            <person name="Mcdaniel S.F."/>
        </authorList>
    </citation>
    <scope>NUCLEOTIDE SEQUENCE</scope>
    <source>
        <strain evidence="2">R40</strain>
    </source>
</reference>
<feature type="region of interest" description="Disordered" evidence="1">
    <location>
        <begin position="1"/>
        <end position="21"/>
    </location>
</feature>
<feature type="compositionally biased region" description="Low complexity" evidence="1">
    <location>
        <begin position="144"/>
        <end position="153"/>
    </location>
</feature>
<feature type="compositionally biased region" description="Polar residues" evidence="1">
    <location>
        <begin position="506"/>
        <end position="515"/>
    </location>
</feature>
<feature type="compositionally biased region" description="Basic and acidic residues" evidence="1">
    <location>
        <begin position="293"/>
        <end position="306"/>
    </location>
</feature>
<feature type="compositionally biased region" description="Polar residues" evidence="1">
    <location>
        <begin position="310"/>
        <end position="323"/>
    </location>
</feature>
<proteinExistence type="predicted"/>
<dbReference type="AlphaFoldDB" id="A0A8T0H903"/>
<feature type="region of interest" description="Disordered" evidence="1">
    <location>
        <begin position="230"/>
        <end position="350"/>
    </location>
</feature>
<sequence length="526" mass="58496">MAGIYVRSDAGTEFSPPSRKRRICETNVDMDRIKQESAHLDSMGALSSPTAPSGTLLERLSQLEQHMDVLEQKYSPRGLAADWHSPSSPSSLFSSPGTPSSLERRCRSVKSVLLETEAKGTLVERIQRLEKRISQHSIDVEKAFSSQRFSSSRSEPRHGEFAHVREDPAHLESATHNGSRSEVQETGNSQETYGNNLELQAVFFPIHKSREFEGILCGIKQVLPTPNFQWEKHGSSTETKQLTEHAATRVIDPKLEDEPSTPSPTAEAETEGVPERSAGATEDFEAESAGKTMNDKNAVRISKFEETPASEMSTSTDLASKNVPTEALETEQVDEKNVTDETKEQPSTKPTVNLVQNEYRIRKDGGVAKDLIHFRSPDEPLGKFETDFVKVSSPVPVKEKDDKPNEQSQALALVTAQVPEYAIPFLKKEMRRKQSFKHIRERIQRFFGLKEPGTSPTKDASRLHGFGSKETDSPTKNTSRLHRFGSKETRLVPKLGSTGSHRFGSKETNSVTKGTSRPHRFGSSIL</sequence>
<feature type="region of interest" description="Disordered" evidence="1">
    <location>
        <begin position="449"/>
        <end position="526"/>
    </location>
</feature>
<dbReference type="Proteomes" id="UP000822688">
    <property type="component" value="Chromosome 7"/>
</dbReference>
<name>A0A8T0H903_CERPU</name>
<feature type="region of interest" description="Disordered" evidence="1">
    <location>
        <begin position="81"/>
        <end position="101"/>
    </location>
</feature>
<evidence type="ECO:0000313" key="3">
    <source>
        <dbReference type="Proteomes" id="UP000822688"/>
    </source>
</evidence>
<accession>A0A8T0H903</accession>
<feature type="compositionally biased region" description="Basic and acidic residues" evidence="1">
    <location>
        <begin position="333"/>
        <end position="346"/>
    </location>
</feature>
<feature type="compositionally biased region" description="Basic and acidic residues" evidence="1">
    <location>
        <begin position="459"/>
        <end position="473"/>
    </location>
</feature>
<feature type="compositionally biased region" description="Basic and acidic residues" evidence="1">
    <location>
        <begin position="230"/>
        <end position="257"/>
    </location>
</feature>
<dbReference type="PANTHER" id="PTHR34190:SF4">
    <property type="entry name" value="EXPRESSED PROTEIN"/>
    <property type="match status" value="1"/>
</dbReference>
<comment type="caution">
    <text evidence="2">The sequence shown here is derived from an EMBL/GenBank/DDBJ whole genome shotgun (WGS) entry which is preliminary data.</text>
</comment>
<gene>
    <name evidence="2" type="ORF">KC19_7G154600</name>
</gene>
<feature type="compositionally biased region" description="Low complexity" evidence="1">
    <location>
        <begin position="85"/>
        <end position="101"/>
    </location>
</feature>
<dbReference type="EMBL" id="CM026428">
    <property type="protein sequence ID" value="KAG0567710.1"/>
    <property type="molecule type" value="Genomic_DNA"/>
</dbReference>
<organism evidence="2 3">
    <name type="scientific">Ceratodon purpureus</name>
    <name type="common">Fire moss</name>
    <name type="synonym">Dicranum purpureum</name>
    <dbReference type="NCBI Taxonomy" id="3225"/>
    <lineage>
        <taxon>Eukaryota</taxon>
        <taxon>Viridiplantae</taxon>
        <taxon>Streptophyta</taxon>
        <taxon>Embryophyta</taxon>
        <taxon>Bryophyta</taxon>
        <taxon>Bryophytina</taxon>
        <taxon>Bryopsida</taxon>
        <taxon>Dicranidae</taxon>
        <taxon>Pseudoditrichales</taxon>
        <taxon>Ditrichaceae</taxon>
        <taxon>Ceratodon</taxon>
    </lineage>
</organism>
<dbReference type="PANTHER" id="PTHR34190">
    <property type="entry name" value="EXPRESSED PROTEIN"/>
    <property type="match status" value="1"/>
</dbReference>